<dbReference type="EMBL" id="JAESVG020000006">
    <property type="protein sequence ID" value="KAG8626872.1"/>
    <property type="molecule type" value="Genomic_DNA"/>
</dbReference>
<feature type="region of interest" description="Disordered" evidence="1">
    <location>
        <begin position="1"/>
        <end position="35"/>
    </location>
</feature>
<comment type="caution">
    <text evidence="3">The sequence shown here is derived from an EMBL/GenBank/DDBJ whole genome shotgun (WGS) entry which is preliminary data.</text>
</comment>
<evidence type="ECO:0000256" key="2">
    <source>
        <dbReference type="SAM" id="Phobius"/>
    </source>
</evidence>
<keyword evidence="2" id="KW-0812">Transmembrane</keyword>
<gene>
    <name evidence="3" type="ORF">KVT40_005817</name>
</gene>
<keyword evidence="4" id="KW-1185">Reference proteome</keyword>
<keyword evidence="2" id="KW-0472">Membrane</keyword>
<organism evidence="3 4">
    <name type="scientific">Elsinoe batatas</name>
    <dbReference type="NCBI Taxonomy" id="2601811"/>
    <lineage>
        <taxon>Eukaryota</taxon>
        <taxon>Fungi</taxon>
        <taxon>Dikarya</taxon>
        <taxon>Ascomycota</taxon>
        <taxon>Pezizomycotina</taxon>
        <taxon>Dothideomycetes</taxon>
        <taxon>Dothideomycetidae</taxon>
        <taxon>Myriangiales</taxon>
        <taxon>Elsinoaceae</taxon>
        <taxon>Elsinoe</taxon>
    </lineage>
</organism>
<evidence type="ECO:0000256" key="1">
    <source>
        <dbReference type="SAM" id="MobiDB-lite"/>
    </source>
</evidence>
<dbReference type="AlphaFoldDB" id="A0A8K0L0K8"/>
<evidence type="ECO:0000313" key="4">
    <source>
        <dbReference type="Proteomes" id="UP000809789"/>
    </source>
</evidence>
<protein>
    <submittedName>
        <fullName evidence="3">Uncharacterized protein</fullName>
    </submittedName>
</protein>
<name>A0A8K0L0K8_9PEZI</name>
<sequence>MSALRRFFTRGTRPPLPPSTELRGGEETSQSSIYPEPIAPIPNPAFKSKILLIIVVLGFLAVMILGMAKVFPDPKHEPVDPEVSTTPSMTAPFTIAPTIPSTVTVTVSVPTVPTTASAAPAPAIEKRKGGGGRGGGGGGSRSGSKPKPGGAVVVSAGQKRAVNPLSPVFAFFRGV</sequence>
<evidence type="ECO:0000313" key="3">
    <source>
        <dbReference type="EMBL" id="KAG8626872.1"/>
    </source>
</evidence>
<dbReference type="Proteomes" id="UP000809789">
    <property type="component" value="Unassembled WGS sequence"/>
</dbReference>
<feature type="region of interest" description="Disordered" evidence="1">
    <location>
        <begin position="118"/>
        <end position="152"/>
    </location>
</feature>
<reference evidence="3" key="1">
    <citation type="submission" date="2021-07" db="EMBL/GenBank/DDBJ databases">
        <title>Elsinoe batatas strain:CRI-CJ2 Genome sequencing and assembly.</title>
        <authorList>
            <person name="Huang L."/>
        </authorList>
    </citation>
    <scope>NUCLEOTIDE SEQUENCE</scope>
    <source>
        <strain evidence="3">CRI-CJ2</strain>
    </source>
</reference>
<accession>A0A8K0L0K8</accession>
<feature type="transmembrane region" description="Helical" evidence="2">
    <location>
        <begin position="50"/>
        <end position="71"/>
    </location>
</feature>
<proteinExistence type="predicted"/>
<feature type="compositionally biased region" description="Gly residues" evidence="1">
    <location>
        <begin position="131"/>
        <end position="141"/>
    </location>
</feature>
<keyword evidence="2" id="KW-1133">Transmembrane helix</keyword>